<keyword evidence="4" id="KW-1185">Reference proteome</keyword>
<proteinExistence type="predicted"/>
<dbReference type="Gene3D" id="2.60.40.10">
    <property type="entry name" value="Immunoglobulins"/>
    <property type="match status" value="2"/>
</dbReference>
<dbReference type="KEGG" id="acip:CBP36_00270"/>
<evidence type="ECO:0000313" key="3">
    <source>
        <dbReference type="EMBL" id="ART60627.1"/>
    </source>
</evidence>
<name>A0A240UGK0_9BURK</name>
<dbReference type="EMBL" id="CP021366">
    <property type="protein sequence ID" value="ART60627.1"/>
    <property type="molecule type" value="Genomic_DNA"/>
</dbReference>
<dbReference type="Proteomes" id="UP000194440">
    <property type="component" value="Chromosome"/>
</dbReference>
<feature type="region of interest" description="Disordered" evidence="1">
    <location>
        <begin position="241"/>
        <end position="266"/>
    </location>
</feature>
<dbReference type="RefSeq" id="WP_086928532.1">
    <property type="nucleotide sequence ID" value="NZ_CP021362.1"/>
</dbReference>
<evidence type="ECO:0000256" key="1">
    <source>
        <dbReference type="SAM" id="MobiDB-lite"/>
    </source>
</evidence>
<keyword evidence="2" id="KW-0732">Signal</keyword>
<reference evidence="3" key="1">
    <citation type="submission" date="2017-05" db="EMBL/GenBank/DDBJ databases">
        <title>Polyphasic characterization of four soil-derived phenanthrene-degrading Acidovorax strains and proposal of Acidovorax phenanthrenivorans sp. nov.</title>
        <authorList>
            <person name="Singleton D."/>
            <person name="Lee J."/>
            <person name="Dickey A.N."/>
            <person name="Stroud A."/>
            <person name="Scholl E.H."/>
            <person name="Wright F.A."/>
            <person name="Aitken M.D."/>
        </authorList>
    </citation>
    <scope>NUCLEOTIDE SEQUENCE</scope>
    <source>
        <strain evidence="3">P4</strain>
    </source>
</reference>
<dbReference type="OrthoDB" id="549764at2"/>
<organism evidence="3 4">
    <name type="scientific">Acidovorax carolinensis</name>
    <dbReference type="NCBI Taxonomy" id="553814"/>
    <lineage>
        <taxon>Bacteria</taxon>
        <taxon>Pseudomonadati</taxon>
        <taxon>Pseudomonadota</taxon>
        <taxon>Betaproteobacteria</taxon>
        <taxon>Burkholderiales</taxon>
        <taxon>Comamonadaceae</taxon>
        <taxon>Acidovorax</taxon>
    </lineage>
</organism>
<protein>
    <recommendedName>
        <fullName evidence="5">Bacterial Ig-like domain-containing protein</fullName>
    </recommendedName>
</protein>
<dbReference type="AlphaFoldDB" id="A0A240UGK0"/>
<sequence length="441" mass="47344">MTKHIRNQLAALFLLLPAATALLVVPSTVMAQPAASELRSLQVETDDGLRAGADLQFTIEGTPRGRVQLNIEGVPRSIVLQETERGVYTGSYTIRRQDRINERSAVRATLKVRNRSITSNYALPVGIGGRDMPAAAAPPPGLKIDRFSVASIDKMEPGAELRFTLNGAPGGRADFDIPGVIDNVPMREVRPGVYEGAYTIRRMDNLAPSRPAVATLRVGDRTVSSTLTQPLIADAKPPVIRHVSPRDGETVPRSRDTSVSGTFDDVGGVGVDPKSVRIVIAGRDVTSASQITAQFFTYRADLPAGRYPVEVTARDMVGNGMRQSWTFNVASQVNAAPTTVQLQVTSHANNATVERGAVVVRGRTTPGAVVDVKVNAVGTLVGVFGLNQELLSQRVQADRNGDFSFSFTSQVPLPGTRYEVTMTAGRDGMVATETQLVLFQK</sequence>
<dbReference type="InterPro" id="IPR013783">
    <property type="entry name" value="Ig-like_fold"/>
</dbReference>
<feature type="signal peptide" evidence="2">
    <location>
        <begin position="1"/>
        <end position="31"/>
    </location>
</feature>
<dbReference type="KEGG" id="acis:CBP35_18680"/>
<evidence type="ECO:0000256" key="2">
    <source>
        <dbReference type="SAM" id="SignalP"/>
    </source>
</evidence>
<evidence type="ECO:0000313" key="4">
    <source>
        <dbReference type="Proteomes" id="UP000194440"/>
    </source>
</evidence>
<feature type="compositionally biased region" description="Basic and acidic residues" evidence="1">
    <location>
        <begin position="244"/>
        <end position="256"/>
    </location>
</feature>
<feature type="chain" id="PRO_5012986667" description="Bacterial Ig-like domain-containing protein" evidence="2">
    <location>
        <begin position="32"/>
        <end position="441"/>
    </location>
</feature>
<accession>A0A240UGK0</accession>
<evidence type="ECO:0008006" key="5">
    <source>
        <dbReference type="Google" id="ProtNLM"/>
    </source>
</evidence>
<gene>
    <name evidence="3" type="ORF">CBP36_00270</name>
</gene>